<evidence type="ECO:0000313" key="3">
    <source>
        <dbReference type="Proteomes" id="UP000029482"/>
    </source>
</evidence>
<evidence type="ECO:0000313" key="2">
    <source>
        <dbReference type="EMBL" id="AIR96630.1"/>
    </source>
</evidence>
<dbReference type="SUPFAM" id="SSF89623">
    <property type="entry name" value="Ribose/Galactose isomerase RpiB/AlsB"/>
    <property type="match status" value="1"/>
</dbReference>
<dbReference type="Gene3D" id="3.40.1400.10">
    <property type="entry name" value="Sugar-phosphate isomerase, RpiB/LacA/LacB"/>
    <property type="match status" value="1"/>
</dbReference>
<dbReference type="Proteomes" id="UP000029482">
    <property type="component" value="Chromosome"/>
</dbReference>
<dbReference type="PANTHER" id="PTHR30345">
    <property type="entry name" value="RIBOSE-5-PHOSPHATE ISOMERASE B"/>
    <property type="match status" value="1"/>
</dbReference>
<dbReference type="GO" id="GO:0004751">
    <property type="term" value="F:ribose-5-phosphate isomerase activity"/>
    <property type="evidence" value="ECO:0007669"/>
    <property type="project" value="TreeGrafter"/>
</dbReference>
<name>A0A089YSI9_STRGA</name>
<organism evidence="2 3">
    <name type="scientific">Streptomyces glaucescens</name>
    <dbReference type="NCBI Taxonomy" id="1907"/>
    <lineage>
        <taxon>Bacteria</taxon>
        <taxon>Bacillati</taxon>
        <taxon>Actinomycetota</taxon>
        <taxon>Actinomycetes</taxon>
        <taxon>Kitasatosporales</taxon>
        <taxon>Streptomycetaceae</taxon>
        <taxon>Streptomyces</taxon>
    </lineage>
</organism>
<dbReference type="GO" id="GO:0019316">
    <property type="term" value="P:D-allose catabolic process"/>
    <property type="evidence" value="ECO:0007669"/>
    <property type="project" value="TreeGrafter"/>
</dbReference>
<dbReference type="STRING" id="1907.SGLAU_03010"/>
<dbReference type="AlphaFoldDB" id="A0A089YSI9"/>
<dbReference type="HOGENOM" id="CLU_091396_0_0_11"/>
<dbReference type="Pfam" id="PF02502">
    <property type="entry name" value="LacAB_rpiB"/>
    <property type="match status" value="1"/>
</dbReference>
<dbReference type="OrthoDB" id="1778624at2"/>
<reference evidence="3" key="1">
    <citation type="journal article" date="2015" name="J. Biotechnol.">
        <title>Complete genome sequence of the actinobacterium Streptomyces glaucescens GLA.O (DSM 40922) consisting of a linear chromosome and one linear plasmid.</title>
        <authorList>
            <person name="Ortseifen V."/>
            <person name="Winkler A."/>
            <person name="Albersmeier A."/>
            <person name="Wendler S."/>
            <person name="Puhler A."/>
            <person name="Kalinowski J."/>
            <person name="Ruckert C."/>
        </authorList>
    </citation>
    <scope>NUCLEOTIDE SEQUENCE [LARGE SCALE GENOMIC DNA]</scope>
    <source>
        <strain evidence="3">DSM 40922 / GLA O</strain>
    </source>
</reference>
<proteinExistence type="inferred from homology"/>
<dbReference type="GO" id="GO:0009052">
    <property type="term" value="P:pentose-phosphate shunt, non-oxidative branch"/>
    <property type="evidence" value="ECO:0007669"/>
    <property type="project" value="TreeGrafter"/>
</dbReference>
<evidence type="ECO:0000256" key="1">
    <source>
        <dbReference type="ARBA" id="ARBA00008754"/>
    </source>
</evidence>
<keyword evidence="2" id="KW-0413">Isomerase</keyword>
<gene>
    <name evidence="2" type="ORF">SGLAU_03010</name>
</gene>
<dbReference type="KEGG" id="sgu:SGLAU_03010"/>
<protein>
    <submittedName>
        <fullName evidence="2">Ribose-5-phosphate isomerase</fullName>
    </submittedName>
</protein>
<dbReference type="EMBL" id="CP009438">
    <property type="protein sequence ID" value="AIR96630.1"/>
    <property type="molecule type" value="Genomic_DNA"/>
</dbReference>
<accession>A0A089YSI9</accession>
<dbReference type="eggNOG" id="COG0698">
    <property type="taxonomic scope" value="Bacteria"/>
</dbReference>
<comment type="similarity">
    <text evidence="1">Belongs to the LacAB/RpiB family.</text>
</comment>
<dbReference type="InterPro" id="IPR003500">
    <property type="entry name" value="RpiB_LacA_LacB"/>
</dbReference>
<sequence length="154" mass="15940">MRISVSSDMDEPVARLLVAALRERGHEVLTHGALRPGDDSRWAVCSAAAARDVADGTADQAVVCCWTGTGASIAANKVPGVRAALCTDAYSAEGARRWNDANVLALSLRLTSGPVLGEILDAWFAGAPGEDAEDRENLARVAGLDDARGTVPGA</sequence>
<keyword evidence="3" id="KW-1185">Reference proteome</keyword>
<dbReference type="InterPro" id="IPR036569">
    <property type="entry name" value="RpiB_LacA_LacB_sf"/>
</dbReference>
<dbReference type="PIRSF" id="PIRSF005384">
    <property type="entry name" value="RpiB_LacA_B"/>
    <property type="match status" value="1"/>
</dbReference>
<dbReference type="RefSeq" id="WP_043498105.1">
    <property type="nucleotide sequence ID" value="NZ_CP009438.1"/>
</dbReference>
<dbReference type="PANTHER" id="PTHR30345:SF2">
    <property type="entry name" value="SUGAR-PHOSPHATE ISOMERASE, RPIB_LACA_LACB FAMILY"/>
    <property type="match status" value="1"/>
</dbReference>